<evidence type="ECO:0000256" key="1">
    <source>
        <dbReference type="SAM" id="MobiDB-lite"/>
    </source>
</evidence>
<organism evidence="2 3">
    <name type="scientific">Bradyrhizobium diazoefficiens</name>
    <dbReference type="NCBI Taxonomy" id="1355477"/>
    <lineage>
        <taxon>Bacteria</taxon>
        <taxon>Pseudomonadati</taxon>
        <taxon>Pseudomonadota</taxon>
        <taxon>Alphaproteobacteria</taxon>
        <taxon>Hyphomicrobiales</taxon>
        <taxon>Nitrobacteraceae</taxon>
        <taxon>Bradyrhizobium</taxon>
    </lineage>
</organism>
<evidence type="ECO:0000313" key="2">
    <source>
        <dbReference type="EMBL" id="BAR53606.1"/>
    </source>
</evidence>
<feature type="region of interest" description="Disordered" evidence="1">
    <location>
        <begin position="1"/>
        <end position="33"/>
    </location>
</feature>
<protein>
    <submittedName>
        <fullName evidence="2">Uncharacterized protein</fullName>
    </submittedName>
</protein>
<name>A0A0E4FQ75_9BRAD</name>
<sequence>MGSNSTKFAQGSRDRDITMTTRREARDRVSYGT</sequence>
<proteinExistence type="predicted"/>
<dbReference type="AlphaFoldDB" id="A0A0E4FQ75"/>
<reference evidence="2 3" key="1">
    <citation type="submission" date="2014-11" db="EMBL/GenBank/DDBJ databases">
        <title>Symbiosis island explosion on the genome of extra-slow-growing strains of soybean bradyrhizobia with massive insertion sequences.</title>
        <authorList>
            <person name="Iida T."/>
            <person name="Minamisawa K."/>
        </authorList>
    </citation>
    <scope>NUCLEOTIDE SEQUENCE [LARGE SCALE GENOMIC DNA]</scope>
    <source>
        <strain evidence="2 3">NK6</strain>
    </source>
</reference>
<accession>A0A0E4FQ75</accession>
<feature type="compositionally biased region" description="Basic and acidic residues" evidence="1">
    <location>
        <begin position="12"/>
        <end position="33"/>
    </location>
</feature>
<dbReference type="EMBL" id="AP014685">
    <property type="protein sequence ID" value="BAR53606.1"/>
    <property type="molecule type" value="Genomic_DNA"/>
</dbReference>
<gene>
    <name evidence="2" type="ORF">NK6_421</name>
</gene>
<evidence type="ECO:0000313" key="3">
    <source>
        <dbReference type="Proteomes" id="UP000063308"/>
    </source>
</evidence>
<dbReference type="Proteomes" id="UP000063308">
    <property type="component" value="Chromosome"/>
</dbReference>